<evidence type="ECO:0000256" key="1">
    <source>
        <dbReference type="SAM" id="MobiDB-lite"/>
    </source>
</evidence>
<reference evidence="2" key="1">
    <citation type="journal article" date="2019" name="Sci. Rep.">
        <title>Draft genome of Tanacetum cinerariifolium, the natural source of mosquito coil.</title>
        <authorList>
            <person name="Yamashiro T."/>
            <person name="Shiraishi A."/>
            <person name="Satake H."/>
            <person name="Nakayama K."/>
        </authorList>
    </citation>
    <scope>NUCLEOTIDE SEQUENCE</scope>
</reference>
<comment type="caution">
    <text evidence="2">The sequence shown here is derived from an EMBL/GenBank/DDBJ whole genome shotgun (WGS) entry which is preliminary data.</text>
</comment>
<keyword evidence="2" id="KW-0378">Hydrolase</keyword>
<protein>
    <submittedName>
        <fullName evidence="2">Retrotransposon Gag domain, retroviral aspartyl protease</fullName>
    </submittedName>
</protein>
<gene>
    <name evidence="2" type="ORF">Tci_883470</name>
</gene>
<dbReference type="GO" id="GO:0006508">
    <property type="term" value="P:proteolysis"/>
    <property type="evidence" value="ECO:0007669"/>
    <property type="project" value="UniProtKB-KW"/>
</dbReference>
<sequence length="91" mass="10521">MVQTRNSENNNPPDPIDTQLAAIATKLEVFETMKEDIADLKEGERSRSSRNDEGESSWRGGQPQRPYNKIDFPIFSNEDPRGWLMKAEKYF</sequence>
<keyword evidence="2" id="KW-0645">Protease</keyword>
<feature type="non-terminal residue" evidence="2">
    <location>
        <position position="91"/>
    </location>
</feature>
<dbReference type="AlphaFoldDB" id="A0A699TPX6"/>
<feature type="compositionally biased region" description="Basic and acidic residues" evidence="1">
    <location>
        <begin position="35"/>
        <end position="53"/>
    </location>
</feature>
<name>A0A699TPX6_TANCI</name>
<accession>A0A699TPX6</accession>
<evidence type="ECO:0000313" key="2">
    <source>
        <dbReference type="EMBL" id="GFD11501.1"/>
    </source>
</evidence>
<proteinExistence type="predicted"/>
<dbReference type="EMBL" id="BKCJ011259437">
    <property type="protein sequence ID" value="GFD11501.1"/>
    <property type="molecule type" value="Genomic_DNA"/>
</dbReference>
<dbReference type="GO" id="GO:0008233">
    <property type="term" value="F:peptidase activity"/>
    <property type="evidence" value="ECO:0007669"/>
    <property type="project" value="UniProtKB-KW"/>
</dbReference>
<feature type="region of interest" description="Disordered" evidence="1">
    <location>
        <begin position="35"/>
        <end position="73"/>
    </location>
</feature>
<organism evidence="2">
    <name type="scientific">Tanacetum cinerariifolium</name>
    <name type="common">Dalmatian daisy</name>
    <name type="synonym">Chrysanthemum cinerariifolium</name>
    <dbReference type="NCBI Taxonomy" id="118510"/>
    <lineage>
        <taxon>Eukaryota</taxon>
        <taxon>Viridiplantae</taxon>
        <taxon>Streptophyta</taxon>
        <taxon>Embryophyta</taxon>
        <taxon>Tracheophyta</taxon>
        <taxon>Spermatophyta</taxon>
        <taxon>Magnoliopsida</taxon>
        <taxon>eudicotyledons</taxon>
        <taxon>Gunneridae</taxon>
        <taxon>Pentapetalae</taxon>
        <taxon>asterids</taxon>
        <taxon>campanulids</taxon>
        <taxon>Asterales</taxon>
        <taxon>Asteraceae</taxon>
        <taxon>Asteroideae</taxon>
        <taxon>Anthemideae</taxon>
        <taxon>Anthemidinae</taxon>
        <taxon>Tanacetum</taxon>
    </lineage>
</organism>